<feature type="domain" description="Coenzyme F420 hydrogenase/dehydrogenase beta subunit C-terminal" evidence="3">
    <location>
        <begin position="237"/>
        <end position="405"/>
    </location>
</feature>
<keyword evidence="5" id="KW-1185">Reference proteome</keyword>
<dbReference type="EMBL" id="NBBJ01000002">
    <property type="protein sequence ID" value="OWK30889.1"/>
    <property type="molecule type" value="Genomic_DNA"/>
</dbReference>
<dbReference type="AlphaFoldDB" id="A0A245ZMB8"/>
<evidence type="ECO:0000259" key="2">
    <source>
        <dbReference type="Pfam" id="PF04422"/>
    </source>
</evidence>
<evidence type="ECO:0000313" key="4">
    <source>
        <dbReference type="EMBL" id="OWK30889.1"/>
    </source>
</evidence>
<feature type="domain" description="Coenzyme F420 hydrogenase/dehydrogenase beta subunit N-terminal" evidence="2">
    <location>
        <begin position="153"/>
        <end position="228"/>
    </location>
</feature>
<proteinExistence type="predicted"/>
<evidence type="ECO:0000313" key="5">
    <source>
        <dbReference type="Proteomes" id="UP000197783"/>
    </source>
</evidence>
<gene>
    <name evidence="4" type="ORF">SPMU_18790</name>
</gene>
<sequence>MPSPEALTPADIVESGLCIGCGGCAIKGMAWDKYGQRKPSAATLNHYRHAGPVPASSHPQTNQPNGTRDAECRDQPGMTAGISASPTTARHPGLEPGYNAPHTLSAESTQPAAPFAQTCPFSPVARNEDQLALARFPQAPHHDARLGRYEANYVGHADEAPFRERGSSGGMVSWVAADLLAAGAIDGVAHVIPSTGDRLFHYRISRTPDQILEGARSRYYPVDLAEVLAEIRATPGRYAIIGVPCFIKAVSLLREQDPILNERITHLLGLFCGHMKSAAFVDSFAWQLHVPRDEVRAVEYRRKDPDRPANWYTAHLTLNDGTARWQDWFHLADGDWGAGFFQNSACDACDDVVAECADVSFGDAWVEPYSSDGRGTNVVIVRSPEIAGRIASAIEDGRLDLKAVDADFIANTQAAGFRQRREGLAYRLTWQKRRVTPIKRVAPRAEGHPPRRRAIYRTRAAIARWSHRMAWAAKRLHVPALYTRWAKASLYVYQALAYKRFRLGRLLARLDGVEG</sequence>
<comment type="caution">
    <text evidence="4">The sequence shown here is derived from an EMBL/GenBank/DDBJ whole genome shotgun (WGS) entry which is preliminary data.</text>
</comment>
<dbReference type="InterPro" id="IPR045220">
    <property type="entry name" value="FRHB/FDHB/HCAR-like"/>
</dbReference>
<dbReference type="InterPro" id="IPR007525">
    <property type="entry name" value="FrhB_FdhB_C"/>
</dbReference>
<reference evidence="4 5" key="1">
    <citation type="submission" date="2017-03" db="EMBL/GenBank/DDBJ databases">
        <title>Genome sequence of Sphingomonas mucosissima DSM 17494.</title>
        <authorList>
            <person name="Poehlein A."/>
            <person name="Wuebbeler J.H."/>
            <person name="Steinbuechel A."/>
            <person name="Daniel R."/>
        </authorList>
    </citation>
    <scope>NUCLEOTIDE SEQUENCE [LARGE SCALE GENOMIC DNA]</scope>
    <source>
        <strain evidence="4 5">DSM 17494</strain>
    </source>
</reference>
<name>A0A245ZMB8_9SPHN</name>
<dbReference type="Pfam" id="PF04422">
    <property type="entry name" value="FrhB_FdhB_N"/>
    <property type="match status" value="1"/>
</dbReference>
<dbReference type="Pfam" id="PF04432">
    <property type="entry name" value="FrhB_FdhB_C"/>
    <property type="match status" value="1"/>
</dbReference>
<evidence type="ECO:0000259" key="3">
    <source>
        <dbReference type="Pfam" id="PF04432"/>
    </source>
</evidence>
<feature type="compositionally biased region" description="Polar residues" evidence="1">
    <location>
        <begin position="57"/>
        <end position="66"/>
    </location>
</feature>
<organism evidence="4 5">
    <name type="scientific">Sphingomonas mucosissima</name>
    <dbReference type="NCBI Taxonomy" id="370959"/>
    <lineage>
        <taxon>Bacteria</taxon>
        <taxon>Pseudomonadati</taxon>
        <taxon>Pseudomonadota</taxon>
        <taxon>Alphaproteobacteria</taxon>
        <taxon>Sphingomonadales</taxon>
        <taxon>Sphingomonadaceae</taxon>
        <taxon>Sphingomonas</taxon>
    </lineage>
</organism>
<dbReference type="RefSeq" id="WP_425442158.1">
    <property type="nucleotide sequence ID" value="NZ_NBBJ01000002.1"/>
</dbReference>
<evidence type="ECO:0000256" key="1">
    <source>
        <dbReference type="SAM" id="MobiDB-lite"/>
    </source>
</evidence>
<protein>
    <submittedName>
        <fullName evidence="4">Coenzyme F420-reducing hydrogenase subunit beta</fullName>
    </submittedName>
</protein>
<dbReference type="GO" id="GO:0052592">
    <property type="term" value="F:oxidoreductase activity, acting on CH or CH2 groups, with an iron-sulfur protein as acceptor"/>
    <property type="evidence" value="ECO:0007669"/>
    <property type="project" value="TreeGrafter"/>
</dbReference>
<dbReference type="InterPro" id="IPR007516">
    <property type="entry name" value="Co_F420_Hydgase/DH_bsu_N"/>
</dbReference>
<dbReference type="Proteomes" id="UP000197783">
    <property type="component" value="Unassembled WGS sequence"/>
</dbReference>
<feature type="region of interest" description="Disordered" evidence="1">
    <location>
        <begin position="47"/>
        <end position="100"/>
    </location>
</feature>
<accession>A0A245ZMB8</accession>
<dbReference type="PANTHER" id="PTHR31332:SF0">
    <property type="entry name" value="7-HYDROXYMETHYL CHLOROPHYLL A REDUCTASE, CHLOROPLASTIC"/>
    <property type="match status" value="1"/>
</dbReference>
<dbReference type="PANTHER" id="PTHR31332">
    <property type="entry name" value="7-HYDROXYMETHYL CHLOROPHYLL A REDUCTASE, CHLOROPLASTIC"/>
    <property type="match status" value="1"/>
</dbReference>